<feature type="compositionally biased region" description="Low complexity" evidence="3">
    <location>
        <begin position="91"/>
        <end position="100"/>
    </location>
</feature>
<organism evidence="5 6">
    <name type="scientific">Syphacia muris</name>
    <dbReference type="NCBI Taxonomy" id="451379"/>
    <lineage>
        <taxon>Eukaryota</taxon>
        <taxon>Metazoa</taxon>
        <taxon>Ecdysozoa</taxon>
        <taxon>Nematoda</taxon>
        <taxon>Chromadorea</taxon>
        <taxon>Rhabditida</taxon>
        <taxon>Spirurina</taxon>
        <taxon>Oxyuridomorpha</taxon>
        <taxon>Oxyuroidea</taxon>
        <taxon>Oxyuridae</taxon>
        <taxon>Syphacia</taxon>
    </lineage>
</organism>
<dbReference type="Gene3D" id="1.10.20.10">
    <property type="entry name" value="Histone, subunit A"/>
    <property type="match status" value="1"/>
</dbReference>
<dbReference type="AlphaFoldDB" id="A0A0N5AE90"/>
<feature type="region of interest" description="Disordered" evidence="3">
    <location>
        <begin position="78"/>
        <end position="113"/>
    </location>
</feature>
<sequence>MEYNNSDKFILPALPLTKVKRICKLDAEVNSVSTQAVTLIAMATENFIKILSVEAYRRALFCDRRTLLSKDIGDVQVEDAGKNNESEAMESTEVVESVPSEDVKESPVRTNDV</sequence>
<dbReference type="InterPro" id="IPR050568">
    <property type="entry name" value="Transcr_DNA_Rep_Reg"/>
</dbReference>
<dbReference type="Proteomes" id="UP000046393">
    <property type="component" value="Unplaced"/>
</dbReference>
<protein>
    <submittedName>
        <fullName evidence="6">CBFD_NFYB_HMF domain-containing protein</fullName>
    </submittedName>
</protein>
<dbReference type="GO" id="GO:0008623">
    <property type="term" value="C:CHRAC"/>
    <property type="evidence" value="ECO:0007669"/>
    <property type="project" value="TreeGrafter"/>
</dbReference>
<evidence type="ECO:0000256" key="1">
    <source>
        <dbReference type="ARBA" id="ARBA00004123"/>
    </source>
</evidence>
<reference evidence="6" key="1">
    <citation type="submission" date="2017-02" db="UniProtKB">
        <authorList>
            <consortium name="WormBaseParasite"/>
        </authorList>
    </citation>
    <scope>IDENTIFICATION</scope>
</reference>
<evidence type="ECO:0000313" key="5">
    <source>
        <dbReference type="Proteomes" id="UP000046393"/>
    </source>
</evidence>
<evidence type="ECO:0000256" key="2">
    <source>
        <dbReference type="ARBA" id="ARBA00023242"/>
    </source>
</evidence>
<dbReference type="WBParaSite" id="SMUV_0000253801-mRNA-1">
    <property type="protein sequence ID" value="SMUV_0000253801-mRNA-1"/>
    <property type="gene ID" value="SMUV_0000253801"/>
</dbReference>
<dbReference type="PANTHER" id="PTHR10252:SF54">
    <property type="entry name" value="CHROMATIN ACCESSIBILITY COMPLEX PROTEIN 1"/>
    <property type="match status" value="1"/>
</dbReference>
<dbReference type="GO" id="GO:0006261">
    <property type="term" value="P:DNA-templated DNA replication"/>
    <property type="evidence" value="ECO:0007669"/>
    <property type="project" value="TreeGrafter"/>
</dbReference>
<dbReference type="InterPro" id="IPR009072">
    <property type="entry name" value="Histone-fold"/>
</dbReference>
<dbReference type="PANTHER" id="PTHR10252">
    <property type="entry name" value="HISTONE-LIKE TRANSCRIPTION FACTOR CCAAT-RELATED"/>
    <property type="match status" value="1"/>
</dbReference>
<accession>A0A0N5AE90</accession>
<name>A0A0N5AE90_9BILA</name>
<keyword evidence="5" id="KW-1185">Reference proteome</keyword>
<keyword evidence="2" id="KW-0539">Nucleus</keyword>
<evidence type="ECO:0000259" key="4">
    <source>
        <dbReference type="Pfam" id="PF00808"/>
    </source>
</evidence>
<proteinExistence type="predicted"/>
<dbReference type="SUPFAM" id="SSF47113">
    <property type="entry name" value="Histone-fold"/>
    <property type="match status" value="1"/>
</dbReference>
<evidence type="ECO:0000256" key="3">
    <source>
        <dbReference type="SAM" id="MobiDB-lite"/>
    </source>
</evidence>
<dbReference type="CDD" id="cd22929">
    <property type="entry name" value="HFD_POLE4-like"/>
    <property type="match status" value="1"/>
</dbReference>
<comment type="subcellular location">
    <subcellularLocation>
        <location evidence="1">Nucleus</location>
    </subcellularLocation>
</comment>
<dbReference type="InterPro" id="IPR003958">
    <property type="entry name" value="CBFA_NFYB_domain"/>
</dbReference>
<feature type="compositionally biased region" description="Basic and acidic residues" evidence="3">
    <location>
        <begin position="101"/>
        <end position="113"/>
    </location>
</feature>
<evidence type="ECO:0000313" key="6">
    <source>
        <dbReference type="WBParaSite" id="SMUV_0000253801-mRNA-1"/>
    </source>
</evidence>
<dbReference type="Pfam" id="PF00808">
    <property type="entry name" value="CBFD_NFYB_HMF"/>
    <property type="match status" value="1"/>
</dbReference>
<feature type="domain" description="Transcription factor CBF/NF-Y/archaeal histone" evidence="4">
    <location>
        <begin position="14"/>
        <end position="72"/>
    </location>
</feature>
<dbReference type="GO" id="GO:0046982">
    <property type="term" value="F:protein heterodimerization activity"/>
    <property type="evidence" value="ECO:0007669"/>
    <property type="project" value="InterPro"/>
</dbReference>